<dbReference type="AlphaFoldDB" id="A0A0L0FM18"/>
<dbReference type="GeneID" id="25910252"/>
<keyword evidence="3" id="KW-1185">Reference proteome</keyword>
<evidence type="ECO:0000313" key="2">
    <source>
        <dbReference type="EMBL" id="KNC77800.1"/>
    </source>
</evidence>
<feature type="region of interest" description="Disordered" evidence="1">
    <location>
        <begin position="72"/>
        <end position="100"/>
    </location>
</feature>
<reference evidence="2 3" key="1">
    <citation type="submission" date="2011-02" db="EMBL/GenBank/DDBJ databases">
        <title>The Genome Sequence of Sphaeroforma arctica JP610.</title>
        <authorList>
            <consortium name="The Broad Institute Genome Sequencing Platform"/>
            <person name="Russ C."/>
            <person name="Cuomo C."/>
            <person name="Young S.K."/>
            <person name="Zeng Q."/>
            <person name="Gargeya S."/>
            <person name="Alvarado L."/>
            <person name="Berlin A."/>
            <person name="Chapman S.B."/>
            <person name="Chen Z."/>
            <person name="Freedman E."/>
            <person name="Gellesch M."/>
            <person name="Goldberg J."/>
            <person name="Griggs A."/>
            <person name="Gujja S."/>
            <person name="Heilman E."/>
            <person name="Heiman D."/>
            <person name="Howarth C."/>
            <person name="Mehta T."/>
            <person name="Neiman D."/>
            <person name="Pearson M."/>
            <person name="Roberts A."/>
            <person name="Saif S."/>
            <person name="Shea T."/>
            <person name="Shenoy N."/>
            <person name="Sisk P."/>
            <person name="Stolte C."/>
            <person name="Sykes S."/>
            <person name="White J."/>
            <person name="Yandava C."/>
            <person name="Burger G."/>
            <person name="Gray M.W."/>
            <person name="Holland P.W.H."/>
            <person name="King N."/>
            <person name="Lang F.B.F."/>
            <person name="Roger A.J."/>
            <person name="Ruiz-Trillo I."/>
            <person name="Haas B."/>
            <person name="Nusbaum C."/>
            <person name="Birren B."/>
        </authorList>
    </citation>
    <scope>NUCLEOTIDE SEQUENCE [LARGE SCALE GENOMIC DNA]</scope>
    <source>
        <strain evidence="2 3">JP610</strain>
    </source>
</reference>
<proteinExistence type="predicted"/>
<dbReference type="Proteomes" id="UP000054560">
    <property type="component" value="Unassembled WGS sequence"/>
</dbReference>
<protein>
    <submittedName>
        <fullName evidence="2">Uncharacterized protein</fullName>
    </submittedName>
</protein>
<organism evidence="2 3">
    <name type="scientific">Sphaeroforma arctica JP610</name>
    <dbReference type="NCBI Taxonomy" id="667725"/>
    <lineage>
        <taxon>Eukaryota</taxon>
        <taxon>Ichthyosporea</taxon>
        <taxon>Ichthyophonida</taxon>
        <taxon>Sphaeroforma</taxon>
    </lineage>
</organism>
<gene>
    <name evidence="2" type="ORF">SARC_09748</name>
</gene>
<feature type="compositionally biased region" description="Basic and acidic residues" evidence="1">
    <location>
        <begin position="149"/>
        <end position="158"/>
    </location>
</feature>
<dbReference type="RefSeq" id="XP_014151702.1">
    <property type="nucleotide sequence ID" value="XM_014296227.1"/>
</dbReference>
<feature type="region of interest" description="Disordered" evidence="1">
    <location>
        <begin position="134"/>
        <end position="158"/>
    </location>
</feature>
<evidence type="ECO:0000256" key="1">
    <source>
        <dbReference type="SAM" id="MobiDB-lite"/>
    </source>
</evidence>
<name>A0A0L0FM18_9EUKA</name>
<sequence>MPNFLEKVLEEVEAQSKRVAGLVEEIFRPTTSAYTVARIVDKQGLTEFLIWSRNTYVQCNGFVLTYTGSARVNPRGGRPVSKQELPGGPPKDRDVFDTGLPVGHTYPRGFRNWSRGKRTDYVLTIKEGRAWVPHVGQQRPPSPRGTRTWSDRQPRRVR</sequence>
<evidence type="ECO:0000313" key="3">
    <source>
        <dbReference type="Proteomes" id="UP000054560"/>
    </source>
</evidence>
<accession>A0A0L0FM18</accession>
<dbReference type="EMBL" id="KQ242627">
    <property type="protein sequence ID" value="KNC77800.1"/>
    <property type="molecule type" value="Genomic_DNA"/>
</dbReference>